<reference evidence="3 4" key="1">
    <citation type="submission" date="2017-03" db="EMBL/GenBank/DDBJ databases">
        <title>WGS assembly of Porphyra umbilicalis.</title>
        <authorList>
            <person name="Brawley S.H."/>
            <person name="Blouin N.A."/>
            <person name="Ficko-Blean E."/>
            <person name="Wheeler G.L."/>
            <person name="Lohr M."/>
            <person name="Goodson H.V."/>
            <person name="Jenkins J.W."/>
            <person name="Blaby-Haas C.E."/>
            <person name="Helliwell K.E."/>
            <person name="Chan C."/>
            <person name="Marriage T."/>
            <person name="Bhattacharya D."/>
            <person name="Klein A.S."/>
            <person name="Badis Y."/>
            <person name="Brodie J."/>
            <person name="Cao Y."/>
            <person name="Collen J."/>
            <person name="Dittami S.M."/>
            <person name="Gachon C.M."/>
            <person name="Green B.R."/>
            <person name="Karpowicz S."/>
            <person name="Kim J.W."/>
            <person name="Kudahl U."/>
            <person name="Lin S."/>
            <person name="Michel G."/>
            <person name="Mittag M."/>
            <person name="Olson B.J."/>
            <person name="Pangilinan J."/>
            <person name="Peng Y."/>
            <person name="Qiu H."/>
            <person name="Shu S."/>
            <person name="Singer J.T."/>
            <person name="Smith A.G."/>
            <person name="Sprecher B.N."/>
            <person name="Wagner V."/>
            <person name="Wang W."/>
            <person name="Wang Z.-Y."/>
            <person name="Yan J."/>
            <person name="Yarish C."/>
            <person name="Zoeuner-Riek S."/>
            <person name="Zhuang Y."/>
            <person name="Zou Y."/>
            <person name="Lindquist E.A."/>
            <person name="Grimwood J."/>
            <person name="Barry K."/>
            <person name="Rokhsar D.S."/>
            <person name="Schmutz J."/>
            <person name="Stiller J.W."/>
            <person name="Grossman A.R."/>
            <person name="Prochnik S.E."/>
        </authorList>
    </citation>
    <scope>NUCLEOTIDE SEQUENCE [LARGE SCALE GENOMIC DNA]</scope>
    <source>
        <strain evidence="3">4086291</strain>
    </source>
</reference>
<comment type="similarity">
    <text evidence="1">Belongs to the copper type II ascorbate-dependent monooxygenase family.</text>
</comment>
<evidence type="ECO:0000256" key="1">
    <source>
        <dbReference type="ARBA" id="ARBA00010676"/>
    </source>
</evidence>
<dbReference type="OrthoDB" id="129121at2759"/>
<dbReference type="SUPFAM" id="SSF49742">
    <property type="entry name" value="PHM/PNGase F"/>
    <property type="match status" value="1"/>
</dbReference>
<organism evidence="3 4">
    <name type="scientific">Porphyra umbilicalis</name>
    <name type="common">Purple laver</name>
    <name type="synonym">Red alga</name>
    <dbReference type="NCBI Taxonomy" id="2786"/>
    <lineage>
        <taxon>Eukaryota</taxon>
        <taxon>Rhodophyta</taxon>
        <taxon>Bangiophyceae</taxon>
        <taxon>Bangiales</taxon>
        <taxon>Bangiaceae</taxon>
        <taxon>Porphyra</taxon>
    </lineage>
</organism>
<sequence>MRLSFRAAAAVVAAVAAVAATAVPPTFALRTYNASAPLDETATLSWTLTATDVRFGLVVTDAAVVNGSAVWVGLGVGEPTSGSMLGADIVTAEMTGDGACTLTNRHVPSVAIPLDSAVGGDAIFPVPDEACAAPAWTLAACAVDAAAGTVTLEVDRPLAAANAAQDRPIVAGRNVLMYAYGDGFGYHGGRRHGTEIDLTSTGRVAVSAGSLAESGLLPADVSATQRLSVPAYPVSPNRTDYGCSSFEIELGPGAAGRQIVAAEPVIDLTTAAGKLVHHFIVLSCERDEVWTAFVGGGDCLTTQPRCRDVVYGWAAGASHLIMPEEAGFPVNQEERSYILQVSGSGVTSG</sequence>
<gene>
    <name evidence="3" type="ORF">BU14_1142s0001</name>
</gene>
<dbReference type="Proteomes" id="UP000218209">
    <property type="component" value="Unassembled WGS sequence"/>
</dbReference>
<dbReference type="InterPro" id="IPR036939">
    <property type="entry name" value="Cu2_ascorb_mOase_N_sf"/>
</dbReference>
<accession>A0A1X6NMU1</accession>
<keyword evidence="4" id="KW-1185">Reference proteome</keyword>
<dbReference type="Gene3D" id="2.60.120.310">
    <property type="entry name" value="Copper type II, ascorbate-dependent monooxygenase, N-terminal domain"/>
    <property type="match status" value="1"/>
</dbReference>
<protein>
    <recommendedName>
        <fullName evidence="2">DOMON domain-containing protein</fullName>
    </recommendedName>
</protein>
<dbReference type="InterPro" id="IPR005018">
    <property type="entry name" value="DOMON_domain"/>
</dbReference>
<evidence type="ECO:0000313" key="4">
    <source>
        <dbReference type="Proteomes" id="UP000218209"/>
    </source>
</evidence>
<dbReference type="GO" id="GO:0004500">
    <property type="term" value="F:dopamine beta-monooxygenase activity"/>
    <property type="evidence" value="ECO:0007669"/>
    <property type="project" value="InterPro"/>
</dbReference>
<dbReference type="EMBL" id="KV919400">
    <property type="protein sequence ID" value="OSX69796.1"/>
    <property type="molecule type" value="Genomic_DNA"/>
</dbReference>
<evidence type="ECO:0000259" key="2">
    <source>
        <dbReference type="PROSITE" id="PS50836"/>
    </source>
</evidence>
<name>A0A1X6NMU1_PORUM</name>
<dbReference type="PROSITE" id="PS50836">
    <property type="entry name" value="DOMON"/>
    <property type="match status" value="1"/>
</dbReference>
<dbReference type="PANTHER" id="PTHR10157">
    <property type="entry name" value="DOPAMINE BETA HYDROXYLASE RELATED"/>
    <property type="match status" value="1"/>
</dbReference>
<feature type="domain" description="DOMON" evidence="2">
    <location>
        <begin position="40"/>
        <end position="181"/>
    </location>
</feature>
<proteinExistence type="inferred from homology"/>
<dbReference type="InterPro" id="IPR000323">
    <property type="entry name" value="Cu2_ascorb_mOase_N"/>
</dbReference>
<feature type="non-terminal residue" evidence="3">
    <location>
        <position position="349"/>
    </location>
</feature>
<dbReference type="PANTHER" id="PTHR10157:SF23">
    <property type="entry name" value="MOXD1 HOMOLOG 1"/>
    <property type="match status" value="1"/>
</dbReference>
<evidence type="ECO:0000313" key="3">
    <source>
        <dbReference type="EMBL" id="OSX69796.1"/>
    </source>
</evidence>
<dbReference type="Pfam" id="PF01082">
    <property type="entry name" value="Cu2_monooxygen"/>
    <property type="match status" value="1"/>
</dbReference>
<dbReference type="InterPro" id="IPR000945">
    <property type="entry name" value="DBH-like"/>
</dbReference>
<dbReference type="GO" id="GO:0005507">
    <property type="term" value="F:copper ion binding"/>
    <property type="evidence" value="ECO:0007669"/>
    <property type="project" value="InterPro"/>
</dbReference>
<dbReference type="InterPro" id="IPR008977">
    <property type="entry name" value="PHM/PNGase_F_dom_sf"/>
</dbReference>
<dbReference type="AlphaFoldDB" id="A0A1X6NMU1"/>